<proteinExistence type="predicted"/>
<sequence length="156" mass="17436">MARGDQSMYNKPVNPILTPGISTPSNTAANNLCTPGPAQEKSSSEEWTGDEEFIPRSLRRQNRIRRRYERQKALELERAEKFNANGGGPMSLSQLRTAAMYRETRNLLGMVPVSPPRSSRFTTAPPRVMTEPLNNASDELVNDRPSDADDEADEDE</sequence>
<dbReference type="EMBL" id="JAUTXU010000086">
    <property type="protein sequence ID" value="KAK3710212.1"/>
    <property type="molecule type" value="Genomic_DNA"/>
</dbReference>
<evidence type="ECO:0000313" key="1">
    <source>
        <dbReference type="EMBL" id="KAK3710212.1"/>
    </source>
</evidence>
<organism evidence="1 2">
    <name type="scientific">Vermiconidia calcicola</name>
    <dbReference type="NCBI Taxonomy" id="1690605"/>
    <lineage>
        <taxon>Eukaryota</taxon>
        <taxon>Fungi</taxon>
        <taxon>Dikarya</taxon>
        <taxon>Ascomycota</taxon>
        <taxon>Pezizomycotina</taxon>
        <taxon>Dothideomycetes</taxon>
        <taxon>Dothideomycetidae</taxon>
        <taxon>Mycosphaerellales</taxon>
        <taxon>Extremaceae</taxon>
        <taxon>Vermiconidia</taxon>
    </lineage>
</organism>
<keyword evidence="2" id="KW-1185">Reference proteome</keyword>
<evidence type="ECO:0000313" key="2">
    <source>
        <dbReference type="Proteomes" id="UP001281147"/>
    </source>
</evidence>
<protein>
    <submittedName>
        <fullName evidence="1">Uncharacterized protein</fullName>
    </submittedName>
</protein>
<dbReference type="Proteomes" id="UP001281147">
    <property type="component" value="Unassembled WGS sequence"/>
</dbReference>
<accession>A0ACC3N5F7</accession>
<name>A0ACC3N5F7_9PEZI</name>
<gene>
    <name evidence="1" type="ORF">LTR37_010433</name>
</gene>
<comment type="caution">
    <text evidence="1">The sequence shown here is derived from an EMBL/GenBank/DDBJ whole genome shotgun (WGS) entry which is preliminary data.</text>
</comment>
<reference evidence="1" key="1">
    <citation type="submission" date="2023-07" db="EMBL/GenBank/DDBJ databases">
        <title>Black Yeasts Isolated from many extreme environments.</title>
        <authorList>
            <person name="Coleine C."/>
            <person name="Stajich J.E."/>
            <person name="Selbmann L."/>
        </authorList>
    </citation>
    <scope>NUCLEOTIDE SEQUENCE</scope>
    <source>
        <strain evidence="1">CCFEE 5714</strain>
    </source>
</reference>